<feature type="compositionally biased region" description="Basic and acidic residues" evidence="1">
    <location>
        <begin position="324"/>
        <end position="335"/>
    </location>
</feature>
<feature type="compositionally biased region" description="Pro residues" evidence="1">
    <location>
        <begin position="1161"/>
        <end position="1175"/>
    </location>
</feature>
<evidence type="ECO:0000256" key="1">
    <source>
        <dbReference type="SAM" id="MobiDB-lite"/>
    </source>
</evidence>
<dbReference type="InterPro" id="IPR036051">
    <property type="entry name" value="KRAB_dom_sf"/>
</dbReference>
<dbReference type="Gene3D" id="6.10.140.140">
    <property type="match status" value="1"/>
</dbReference>
<feature type="region of interest" description="Disordered" evidence="1">
    <location>
        <begin position="816"/>
        <end position="998"/>
    </location>
</feature>
<dbReference type="InterPro" id="IPR029317">
    <property type="entry name" value="KRBA1_rpt"/>
</dbReference>
<feature type="compositionally biased region" description="Basic and acidic residues" evidence="1">
    <location>
        <begin position="701"/>
        <end position="724"/>
    </location>
</feature>
<dbReference type="PROSITE" id="PS50805">
    <property type="entry name" value="KRAB"/>
    <property type="match status" value="1"/>
</dbReference>
<feature type="region of interest" description="Disordered" evidence="1">
    <location>
        <begin position="65"/>
        <end position="104"/>
    </location>
</feature>
<keyword evidence="3" id="KW-1185">Reference proteome</keyword>
<dbReference type="SMART" id="SM00349">
    <property type="entry name" value="KRAB"/>
    <property type="match status" value="1"/>
</dbReference>
<feature type="compositionally biased region" description="Basic residues" evidence="1">
    <location>
        <begin position="81"/>
        <end position="93"/>
    </location>
</feature>
<feature type="region of interest" description="Disordered" evidence="1">
    <location>
        <begin position="1061"/>
        <end position="1207"/>
    </location>
</feature>
<feature type="compositionally biased region" description="Low complexity" evidence="1">
    <location>
        <begin position="828"/>
        <end position="838"/>
    </location>
</feature>
<proteinExistence type="predicted"/>
<feature type="region of interest" description="Disordered" evidence="1">
    <location>
        <begin position="389"/>
        <end position="615"/>
    </location>
</feature>
<dbReference type="Pfam" id="PF01352">
    <property type="entry name" value="KRAB"/>
    <property type="match status" value="1"/>
</dbReference>
<feature type="compositionally biased region" description="Polar residues" evidence="1">
    <location>
        <begin position="175"/>
        <end position="184"/>
    </location>
</feature>
<dbReference type="CDD" id="cd07765">
    <property type="entry name" value="KRAB_A-box"/>
    <property type="match status" value="1"/>
</dbReference>
<dbReference type="Pfam" id="PF15287">
    <property type="entry name" value="KRBA1"/>
    <property type="match status" value="5"/>
</dbReference>
<dbReference type="InterPro" id="IPR001909">
    <property type="entry name" value="KRAB"/>
</dbReference>
<feature type="compositionally biased region" description="Low complexity" evidence="1">
    <location>
        <begin position="498"/>
        <end position="516"/>
    </location>
</feature>
<accession>A0ABM3XVA7</accession>
<dbReference type="SMART" id="SM01258">
    <property type="entry name" value="KRBA1"/>
    <property type="match status" value="5"/>
</dbReference>
<reference evidence="4" key="1">
    <citation type="submission" date="2025-08" db="UniProtKB">
        <authorList>
            <consortium name="RefSeq"/>
        </authorList>
    </citation>
    <scope>IDENTIFICATION</scope>
</reference>
<feature type="compositionally biased region" description="Pro residues" evidence="1">
    <location>
        <begin position="252"/>
        <end position="270"/>
    </location>
</feature>
<feature type="compositionally biased region" description="Polar residues" evidence="1">
    <location>
        <begin position="736"/>
        <end position="747"/>
    </location>
</feature>
<feature type="compositionally biased region" description="Low complexity" evidence="1">
    <location>
        <begin position="1184"/>
        <end position="1199"/>
    </location>
</feature>
<gene>
    <name evidence="4" type="primary">KRBA1</name>
</gene>
<feature type="compositionally biased region" description="Pro residues" evidence="1">
    <location>
        <begin position="973"/>
        <end position="994"/>
    </location>
</feature>
<feature type="compositionally biased region" description="Low complexity" evidence="1">
    <location>
        <begin position="1118"/>
        <end position="1129"/>
    </location>
</feature>
<name>A0ABM3XVA7_ERIEU</name>
<feature type="region of interest" description="Disordered" evidence="1">
    <location>
        <begin position="684"/>
        <end position="747"/>
    </location>
</feature>
<feature type="region of interest" description="Disordered" evidence="1">
    <location>
        <begin position="247"/>
        <end position="351"/>
    </location>
</feature>
<dbReference type="SUPFAM" id="SSF109640">
    <property type="entry name" value="KRAB domain (Kruppel-associated box)"/>
    <property type="match status" value="1"/>
</dbReference>
<feature type="compositionally biased region" description="Polar residues" evidence="1">
    <location>
        <begin position="292"/>
        <end position="309"/>
    </location>
</feature>
<protein>
    <submittedName>
        <fullName evidence="4">Protein KRBA1</fullName>
    </submittedName>
</protein>
<dbReference type="PANTHER" id="PTHR22740:SF3">
    <property type="entry name" value="PROTEIN KRBA1"/>
    <property type="match status" value="1"/>
</dbReference>
<evidence type="ECO:0000313" key="4">
    <source>
        <dbReference type="RefSeq" id="XP_060052755.1"/>
    </source>
</evidence>
<dbReference type="GeneID" id="103125042"/>
<dbReference type="RefSeq" id="XP_060052755.1">
    <property type="nucleotide sequence ID" value="XM_060196772.1"/>
</dbReference>
<feature type="region of interest" description="Disordered" evidence="1">
    <location>
        <begin position="162"/>
        <end position="196"/>
    </location>
</feature>
<dbReference type="InterPro" id="IPR040095">
    <property type="entry name" value="KRBA1"/>
</dbReference>
<feature type="compositionally biased region" description="Pro residues" evidence="1">
    <location>
        <begin position="541"/>
        <end position="555"/>
    </location>
</feature>
<sequence length="1232" mass="127175">MIRSGALWEMSGPAPPTIRCHYPSRCPLGIVVRACAFPGTPPSPPAAESSGKCSPRLRRARCRGWGVSGRKQDHPPLIRTARSRGPRGGRPARRAAGCVRRSRAGPGMARQASIAFQDLAVRFSPEEWRLLGAGQRELYLDVMQENYQTLVSLGTAEPLPLSAFLSPSEPGGVSGSRSPTQQGQEPPRAGVPLGGTAQHSLHLSALVQLVREIPEFLLGGTSPESGDGEQASPKAPSVHLVPPIAMTGTPDTCPPVGPKGCLPHPPPSLAPTPGADSSSSNLTAAGGRESPLPTTADTVGRTEQGNQGAAPSGVPSPPTRIPCMRKDLRKQEAGDPRAGSAELPPGGSPLQGFIDCLRDILVPEATPGAQPPFPGMGASRLSKVELRPGSPWGVKTEPASGDCPLQGLLSCLKDIPGPPHRRPSGVGGARPQQEPGPWKRNPGGPLWPLPPGAGAPVVKTEDAWTQSPPAPASCRLSRVPRSPGHRRDSRGGPLPHWGPAAPAGSASSSPLEALEACLKGIPLSGSLPPQPPAAPRFRSPQPGPPGSPRPEPQPRGPHSQEGPLGPPLGLQGCGRDGLALPPGPPTTPSSFSSCSDGDLDLQSPEVGRGRLPGGGLWSGVCPVDLNDPVICPSPLAPAALDMGAGMAPGVRGAPCSPPAVMPASPGSPPGSSPLQRLQTCLQGIPAPGPRPPWPWLSIGDRGPRRAEPRNWMADREGPKDEVWEPARPGKPPRSLQPASPQAPTLSSVPTCFQRGPRDLGVPQAPSWKWLQEAGEWGLELRHFGFTRPGAPSRPSPLRCLESSLRGFLPGGPLRFACLDGPGPPSLSPSPGSSCSSNSSEEDPRPEPHPRGPGRAVPQGSQPTPTPAPRLLSGASPLLVCQGPGRQSPGPGDTPAGGERGEQEPGGLDVTCAEAAKAPAPCLEEEPSPEARQPPGSSCGPLSWKPRAGEDPGGLGSGHGSPTAAPGTDKSTPEPLPPATCSPAPSPSADPPPSTCPCGASLQLELRSLGAALSEKLDQMATTLAGLSQEVSAMKTQVAWLKRQPRGPAPKGLSLWAWHQARGPRWAQGRTPRPLPYGRRGSPARPRPRVLRGQPEGCRAGDTPGLASGRPRPAPPLPADASPAEPSRPISSPPQQPLSLACSGTMGTVRPSLGHAEASQSPPLPLVPAALPPPWTSAPQTDMGPQAAASAPARAPNQPRDPGSLWAGVQRALEGELWGGEHRTLRWGVPHPH</sequence>
<evidence type="ECO:0000313" key="3">
    <source>
        <dbReference type="Proteomes" id="UP001652624"/>
    </source>
</evidence>
<organism evidence="3 4">
    <name type="scientific">Erinaceus europaeus</name>
    <name type="common">Western European hedgehog</name>
    <dbReference type="NCBI Taxonomy" id="9365"/>
    <lineage>
        <taxon>Eukaryota</taxon>
        <taxon>Metazoa</taxon>
        <taxon>Chordata</taxon>
        <taxon>Craniata</taxon>
        <taxon>Vertebrata</taxon>
        <taxon>Euteleostomi</taxon>
        <taxon>Mammalia</taxon>
        <taxon>Eutheria</taxon>
        <taxon>Laurasiatheria</taxon>
        <taxon>Eulipotyphla</taxon>
        <taxon>Erinaceidae</taxon>
        <taxon>Erinaceinae</taxon>
        <taxon>Erinaceus</taxon>
    </lineage>
</organism>
<dbReference type="Proteomes" id="UP001652624">
    <property type="component" value="Chromosome 8"/>
</dbReference>
<evidence type="ECO:0000259" key="2">
    <source>
        <dbReference type="PROSITE" id="PS50805"/>
    </source>
</evidence>
<feature type="domain" description="KRAB" evidence="2">
    <location>
        <begin position="114"/>
        <end position="192"/>
    </location>
</feature>
<dbReference type="PANTHER" id="PTHR22740">
    <property type="entry name" value="PROTEIN KRBA1"/>
    <property type="match status" value="1"/>
</dbReference>